<dbReference type="AlphaFoldDB" id="A0AA37Q0E0"/>
<dbReference type="GO" id="GO:0046872">
    <property type="term" value="F:metal ion binding"/>
    <property type="evidence" value="ECO:0007669"/>
    <property type="project" value="UniProtKB-KW"/>
</dbReference>
<dbReference type="InterPro" id="IPR006638">
    <property type="entry name" value="Elp3/MiaA/NifB-like_rSAM"/>
</dbReference>
<organism evidence="7 8">
    <name type="scientific">Roseisolibacter agri</name>
    <dbReference type="NCBI Taxonomy" id="2014610"/>
    <lineage>
        <taxon>Bacteria</taxon>
        <taxon>Pseudomonadati</taxon>
        <taxon>Gemmatimonadota</taxon>
        <taxon>Gemmatimonadia</taxon>
        <taxon>Gemmatimonadales</taxon>
        <taxon>Gemmatimonadaceae</taxon>
        <taxon>Roseisolibacter</taxon>
    </lineage>
</organism>
<dbReference type="Proteomes" id="UP001161325">
    <property type="component" value="Unassembled WGS sequence"/>
</dbReference>
<reference evidence="7" key="1">
    <citation type="submission" date="2022-08" db="EMBL/GenBank/DDBJ databases">
        <title>Draft genome sequencing of Roseisolibacter agri AW1220.</title>
        <authorList>
            <person name="Tobiishi Y."/>
            <person name="Tonouchi A."/>
        </authorList>
    </citation>
    <scope>NUCLEOTIDE SEQUENCE</scope>
    <source>
        <strain evidence="7">AW1220</strain>
    </source>
</reference>
<proteinExistence type="predicted"/>
<dbReference type="RefSeq" id="WP_284348786.1">
    <property type="nucleotide sequence ID" value="NZ_BRXS01000001.1"/>
</dbReference>
<dbReference type="InterPro" id="IPR013785">
    <property type="entry name" value="Aldolase_TIM"/>
</dbReference>
<comment type="caution">
    <text evidence="7">The sequence shown here is derived from an EMBL/GenBank/DDBJ whole genome shotgun (WGS) entry which is preliminary data.</text>
</comment>
<dbReference type="InterPro" id="IPR051675">
    <property type="entry name" value="Endo/Exo/Phosphatase_dom_1"/>
</dbReference>
<evidence type="ECO:0000313" key="8">
    <source>
        <dbReference type="Proteomes" id="UP001161325"/>
    </source>
</evidence>
<gene>
    <name evidence="7" type="ORF">rosag_08480</name>
</gene>
<feature type="domain" description="Elp3/MiaA/NifB-like radical SAM core" evidence="6">
    <location>
        <begin position="54"/>
        <end position="292"/>
    </location>
</feature>
<keyword evidence="2" id="KW-0949">S-adenosyl-L-methionine</keyword>
<evidence type="ECO:0000259" key="6">
    <source>
        <dbReference type="SMART" id="SM00729"/>
    </source>
</evidence>
<comment type="cofactor">
    <cofactor evidence="1">
        <name>[4Fe-4S] cluster</name>
        <dbReference type="ChEBI" id="CHEBI:49883"/>
    </cofactor>
</comment>
<protein>
    <submittedName>
        <fullName evidence="7">DNA modification/repair radical SAM protein</fullName>
    </submittedName>
</protein>
<dbReference type="Gene3D" id="1.10.150.320">
    <property type="entry name" value="Photosystem II 12 kDa extrinsic protein"/>
    <property type="match status" value="1"/>
</dbReference>
<dbReference type="InterPro" id="IPR058240">
    <property type="entry name" value="rSAM_sf"/>
</dbReference>
<dbReference type="PANTHER" id="PTHR21180:SF9">
    <property type="entry name" value="TYPE II SECRETION SYSTEM PROTEIN K"/>
    <property type="match status" value="1"/>
</dbReference>
<evidence type="ECO:0000256" key="5">
    <source>
        <dbReference type="ARBA" id="ARBA00023014"/>
    </source>
</evidence>
<evidence type="ECO:0000256" key="4">
    <source>
        <dbReference type="ARBA" id="ARBA00023004"/>
    </source>
</evidence>
<keyword evidence="8" id="KW-1185">Reference proteome</keyword>
<dbReference type="GO" id="GO:0003824">
    <property type="term" value="F:catalytic activity"/>
    <property type="evidence" value="ECO:0007669"/>
    <property type="project" value="InterPro"/>
</dbReference>
<accession>A0AA37Q0E0</accession>
<keyword evidence="5" id="KW-0411">Iron-sulfur</keyword>
<evidence type="ECO:0000256" key="2">
    <source>
        <dbReference type="ARBA" id="ARBA00022691"/>
    </source>
</evidence>
<keyword evidence="3" id="KW-0479">Metal-binding</keyword>
<dbReference type="InterPro" id="IPR023874">
    <property type="entry name" value="DNA_rSAM_put"/>
</dbReference>
<dbReference type="SUPFAM" id="SSF102114">
    <property type="entry name" value="Radical SAM enzymes"/>
    <property type="match status" value="1"/>
</dbReference>
<dbReference type="SFLD" id="SFLDG01102">
    <property type="entry name" value="Uncharacterised_Radical_SAM_Su"/>
    <property type="match status" value="1"/>
</dbReference>
<name>A0AA37Q0E0_9BACT</name>
<dbReference type="Gene3D" id="3.20.20.70">
    <property type="entry name" value="Aldolase class I"/>
    <property type="match status" value="1"/>
</dbReference>
<evidence type="ECO:0000256" key="3">
    <source>
        <dbReference type="ARBA" id="ARBA00022723"/>
    </source>
</evidence>
<dbReference type="Pfam" id="PF04055">
    <property type="entry name" value="Radical_SAM"/>
    <property type="match status" value="1"/>
</dbReference>
<dbReference type="SFLD" id="SFLDS00029">
    <property type="entry name" value="Radical_SAM"/>
    <property type="match status" value="1"/>
</dbReference>
<dbReference type="PANTHER" id="PTHR21180">
    <property type="entry name" value="ENDONUCLEASE/EXONUCLEASE/PHOSPHATASE FAMILY DOMAIN-CONTAINING PROTEIN 1"/>
    <property type="match status" value="1"/>
</dbReference>
<sequence>MDSRKLAVLADAARLDAPCGGRGARGGTATSLLPSDVEPGAIYESVAADGRKVPLLRILLSNHCVHDCAYCPLRRSADPPRARLSVRDVVRLTIEWHRRGLVEGLFLSSAVDRDADHTMEQMVAVARTLRREHHFLGYVHLKVLPDASPDLIREAGRWADRVSVNVELPTQRRLDALAPGRRLATIHRAMDRLRDGIAEAHEVSRRHRVTLDPARAWRRALPRFAPAGQVTQLIVGADDATDAELLGAASVLYQRQRLRRVYYGAFVPLADARGDLLPDVAPPAMRERRLYQADWLVREYGFAVHELAPADAPDLPLAIDPKLAWAMRHPEAFPVDVNRAPREQLLRVPGFGRRTVDRILAMRAWHRVRTLDLVRLHVPVSRALPFIVAADHGARAIDDAARVLQARIARLTAAPRQLDLFAA</sequence>
<dbReference type="InterPro" id="IPR010994">
    <property type="entry name" value="RuvA_2-like"/>
</dbReference>
<evidence type="ECO:0000256" key="1">
    <source>
        <dbReference type="ARBA" id="ARBA00001966"/>
    </source>
</evidence>
<dbReference type="GO" id="GO:0051536">
    <property type="term" value="F:iron-sulfur cluster binding"/>
    <property type="evidence" value="ECO:0007669"/>
    <property type="project" value="UniProtKB-KW"/>
</dbReference>
<keyword evidence="4" id="KW-0408">Iron</keyword>
<dbReference type="SUPFAM" id="SSF47781">
    <property type="entry name" value="RuvA domain 2-like"/>
    <property type="match status" value="1"/>
</dbReference>
<dbReference type="NCBIfam" id="TIGR03916">
    <property type="entry name" value="rSAM_link_UDG"/>
    <property type="match status" value="1"/>
</dbReference>
<dbReference type="EMBL" id="BRXS01000001">
    <property type="protein sequence ID" value="GLC24335.1"/>
    <property type="molecule type" value="Genomic_DNA"/>
</dbReference>
<dbReference type="SMART" id="SM00729">
    <property type="entry name" value="Elp3"/>
    <property type="match status" value="1"/>
</dbReference>
<evidence type="ECO:0000313" key="7">
    <source>
        <dbReference type="EMBL" id="GLC24335.1"/>
    </source>
</evidence>
<dbReference type="InterPro" id="IPR007197">
    <property type="entry name" value="rSAM"/>
</dbReference>